<organism evidence="7 8">
    <name type="scientific">Deinococcus koreensis</name>
    <dbReference type="NCBI Taxonomy" id="2054903"/>
    <lineage>
        <taxon>Bacteria</taxon>
        <taxon>Thermotogati</taxon>
        <taxon>Deinococcota</taxon>
        <taxon>Deinococci</taxon>
        <taxon>Deinococcales</taxon>
        <taxon>Deinococcaceae</taxon>
        <taxon>Deinococcus</taxon>
    </lineage>
</organism>
<evidence type="ECO:0000256" key="2">
    <source>
        <dbReference type="ARBA" id="ARBA00022475"/>
    </source>
</evidence>
<dbReference type="InterPro" id="IPR012340">
    <property type="entry name" value="NA-bd_OB-fold"/>
</dbReference>
<evidence type="ECO:0000256" key="4">
    <source>
        <dbReference type="ARBA" id="ARBA00022840"/>
    </source>
</evidence>
<dbReference type="GO" id="GO:0015408">
    <property type="term" value="F:ABC-type ferric iron transporter activity"/>
    <property type="evidence" value="ECO:0007669"/>
    <property type="project" value="InterPro"/>
</dbReference>
<dbReference type="SUPFAM" id="SSF50331">
    <property type="entry name" value="MOP-like"/>
    <property type="match status" value="1"/>
</dbReference>
<dbReference type="Gene3D" id="2.40.50.100">
    <property type="match status" value="1"/>
</dbReference>
<keyword evidence="3" id="KW-0547">Nucleotide-binding</keyword>
<dbReference type="Proteomes" id="UP000236379">
    <property type="component" value="Unassembled WGS sequence"/>
</dbReference>
<dbReference type="RefSeq" id="WP_103313698.1">
    <property type="nucleotide sequence ID" value="NZ_PPPD01000002.1"/>
</dbReference>
<sequence length="372" mass="39595">MTLSLESISKQVGAQTHLYPMSLSLNPGLNVLLGPTLAGKTSLMRLMAGLDTPTSGRVLVNGQDVTGVGVQKRSVAFVYQQFVNYPSFTVFENIASPLRIAGLASAVIQEKVQAVAALMHLEPFLKRLPAELSGGQQQRVAIARALVKEADLLLFDEPLVNLDYKLREELRAEMREIFARRSAVVVYSTTEPSEALTLGGQVAVLGEGRLLQSGRTLEVYHHPDSVRVGQVFSDPPINLLDARLESGRGRLAGGESFALPPHMAGLSGAYQLGVRANHAGLRPEGPDDLPLGAQVNVAELSGSETYLHTRLGTGDGAHLVAQLSGIHPVTPGQQVTLHLNPRRMFAFDAAGALAAAPPRPPAPTVQTIQGAL</sequence>
<keyword evidence="5" id="KW-0472">Membrane</keyword>
<comment type="caution">
    <text evidence="7">The sequence shown here is derived from an EMBL/GenBank/DDBJ whole genome shotgun (WGS) entry which is preliminary data.</text>
</comment>
<dbReference type="OrthoDB" id="394852at2"/>
<dbReference type="InterPro" id="IPR017871">
    <property type="entry name" value="ABC_transporter-like_CS"/>
</dbReference>
<evidence type="ECO:0000256" key="3">
    <source>
        <dbReference type="ARBA" id="ARBA00022741"/>
    </source>
</evidence>
<name>A0A2K3UT42_9DEIO</name>
<keyword evidence="2" id="KW-1003">Cell membrane</keyword>
<dbReference type="InterPro" id="IPR013611">
    <property type="entry name" value="Transp-assoc_OB_typ2"/>
</dbReference>
<keyword evidence="1" id="KW-0813">Transport</keyword>
<dbReference type="PROSITE" id="PS00211">
    <property type="entry name" value="ABC_TRANSPORTER_1"/>
    <property type="match status" value="1"/>
</dbReference>
<dbReference type="Gene3D" id="2.40.50.140">
    <property type="entry name" value="Nucleic acid-binding proteins"/>
    <property type="match status" value="1"/>
</dbReference>
<proteinExistence type="predicted"/>
<protein>
    <submittedName>
        <fullName evidence="7">ABC transporter</fullName>
    </submittedName>
</protein>
<dbReference type="InterPro" id="IPR047641">
    <property type="entry name" value="ABC_transpr_MalK/UgpC-like"/>
</dbReference>
<keyword evidence="8" id="KW-1185">Reference proteome</keyword>
<dbReference type="PROSITE" id="PS50893">
    <property type="entry name" value="ABC_TRANSPORTER_2"/>
    <property type="match status" value="1"/>
</dbReference>
<dbReference type="InterPro" id="IPR003593">
    <property type="entry name" value="AAA+_ATPase"/>
</dbReference>
<dbReference type="Pfam" id="PF08402">
    <property type="entry name" value="TOBE_2"/>
    <property type="match status" value="1"/>
</dbReference>
<dbReference type="PANTHER" id="PTHR43875">
    <property type="entry name" value="MALTODEXTRIN IMPORT ATP-BINDING PROTEIN MSMX"/>
    <property type="match status" value="1"/>
</dbReference>
<dbReference type="InterPro" id="IPR003439">
    <property type="entry name" value="ABC_transporter-like_ATP-bd"/>
</dbReference>
<feature type="domain" description="ABC transporter" evidence="6">
    <location>
        <begin position="3"/>
        <end position="232"/>
    </location>
</feature>
<dbReference type="Pfam" id="PF00005">
    <property type="entry name" value="ABC_tran"/>
    <property type="match status" value="1"/>
</dbReference>
<dbReference type="InterPro" id="IPR027417">
    <property type="entry name" value="P-loop_NTPase"/>
</dbReference>
<evidence type="ECO:0000313" key="8">
    <source>
        <dbReference type="Proteomes" id="UP000236379"/>
    </source>
</evidence>
<dbReference type="GO" id="GO:0016887">
    <property type="term" value="F:ATP hydrolysis activity"/>
    <property type="evidence" value="ECO:0007669"/>
    <property type="project" value="InterPro"/>
</dbReference>
<evidence type="ECO:0000313" key="7">
    <source>
        <dbReference type="EMBL" id="PNY79714.1"/>
    </source>
</evidence>
<keyword evidence="4" id="KW-0067">ATP-binding</keyword>
<dbReference type="GO" id="GO:0055052">
    <property type="term" value="C:ATP-binding cassette (ABC) transporter complex, substrate-binding subunit-containing"/>
    <property type="evidence" value="ECO:0007669"/>
    <property type="project" value="TreeGrafter"/>
</dbReference>
<evidence type="ECO:0000259" key="6">
    <source>
        <dbReference type="PROSITE" id="PS50893"/>
    </source>
</evidence>
<dbReference type="GO" id="GO:0005524">
    <property type="term" value="F:ATP binding"/>
    <property type="evidence" value="ECO:0007669"/>
    <property type="project" value="UniProtKB-KW"/>
</dbReference>
<evidence type="ECO:0000256" key="1">
    <source>
        <dbReference type="ARBA" id="ARBA00022448"/>
    </source>
</evidence>
<dbReference type="PANTHER" id="PTHR43875:SF1">
    <property type="entry name" value="OSMOPROTECTIVE COMPOUNDS UPTAKE ATP-BINDING PROTEIN GGTA"/>
    <property type="match status" value="1"/>
</dbReference>
<dbReference type="CDD" id="cd03259">
    <property type="entry name" value="ABC_Carb_Solutes_like"/>
    <property type="match status" value="1"/>
</dbReference>
<reference evidence="7 8" key="1">
    <citation type="submission" date="2018-01" db="EMBL/GenBank/DDBJ databases">
        <title>Deinococcus koreensis sp. nov., a radiation-resistant bacterium isolated from river water.</title>
        <authorList>
            <person name="Choi A."/>
        </authorList>
    </citation>
    <scope>NUCLEOTIDE SEQUENCE [LARGE SCALE GENOMIC DNA]</scope>
    <source>
        <strain evidence="7 8">SJW1-2</strain>
    </source>
</reference>
<dbReference type="AlphaFoldDB" id="A0A2K3UT42"/>
<gene>
    <name evidence="7" type="ORF">CVO96_17310</name>
</gene>
<evidence type="ECO:0000256" key="5">
    <source>
        <dbReference type="ARBA" id="ARBA00023136"/>
    </source>
</evidence>
<accession>A0A2K3UT42</accession>
<dbReference type="InterPro" id="IPR015853">
    <property type="entry name" value="ABC_transpr_FbpC"/>
</dbReference>
<dbReference type="SUPFAM" id="SSF52540">
    <property type="entry name" value="P-loop containing nucleoside triphosphate hydrolases"/>
    <property type="match status" value="1"/>
</dbReference>
<dbReference type="InterPro" id="IPR008995">
    <property type="entry name" value="Mo/tungstate-bd_C_term_dom"/>
</dbReference>
<dbReference type="Gene3D" id="3.40.50.300">
    <property type="entry name" value="P-loop containing nucleotide triphosphate hydrolases"/>
    <property type="match status" value="1"/>
</dbReference>
<dbReference type="SMART" id="SM00382">
    <property type="entry name" value="AAA"/>
    <property type="match status" value="1"/>
</dbReference>
<dbReference type="EMBL" id="PPPD01000002">
    <property type="protein sequence ID" value="PNY79714.1"/>
    <property type="molecule type" value="Genomic_DNA"/>
</dbReference>